<keyword evidence="9" id="KW-0067">ATP-binding</keyword>
<protein>
    <recommendedName>
        <fullName evidence="4">inositol-1,3,4-trisphosphate 5/6-kinase</fullName>
        <ecNumber evidence="4">2.7.1.159</ecNumber>
    </recommendedName>
</protein>
<dbReference type="AlphaFoldDB" id="A0A6A3A1W9"/>
<dbReference type="PANTHER" id="PTHR14217:SF24">
    <property type="entry name" value="INOSITOL-TETRAKISPHOSPHATE 1-KINASE 1"/>
    <property type="match status" value="1"/>
</dbReference>
<dbReference type="InterPro" id="IPR008656">
    <property type="entry name" value="Inositol_tetrakis-P_1-kinase"/>
</dbReference>
<comment type="subunit">
    <text evidence="3">Monomer.</text>
</comment>
<evidence type="ECO:0000256" key="9">
    <source>
        <dbReference type="ARBA" id="ARBA00022840"/>
    </source>
</evidence>
<dbReference type="Pfam" id="PF05770">
    <property type="entry name" value="Ins134_P3_kin"/>
    <property type="match status" value="1"/>
</dbReference>
<comment type="caution">
    <text evidence="12">The sequence shown here is derived from an EMBL/GenBank/DDBJ whole genome shotgun (WGS) entry which is preliminary data.</text>
</comment>
<evidence type="ECO:0000256" key="5">
    <source>
        <dbReference type="ARBA" id="ARBA00022679"/>
    </source>
</evidence>
<evidence type="ECO:0000256" key="3">
    <source>
        <dbReference type="ARBA" id="ARBA00011245"/>
    </source>
</evidence>
<dbReference type="InterPro" id="IPR040464">
    <property type="entry name" value="InsP(3)kin_ATP-grasp"/>
</dbReference>
<gene>
    <name evidence="12" type="ORF">F3Y22_tig00110616pilonHSYRG00036</name>
</gene>
<evidence type="ECO:0000313" key="12">
    <source>
        <dbReference type="EMBL" id="KAE8697627.1"/>
    </source>
</evidence>
<dbReference type="GO" id="GO:0052726">
    <property type="term" value="F:inositol-1,3,4-trisphosphate 5-kinase activity"/>
    <property type="evidence" value="ECO:0007669"/>
    <property type="project" value="InterPro"/>
</dbReference>
<keyword evidence="6" id="KW-0479">Metal-binding</keyword>
<dbReference type="GO" id="GO:0032957">
    <property type="term" value="P:inositol trisphosphate metabolic process"/>
    <property type="evidence" value="ECO:0007669"/>
    <property type="project" value="InterPro"/>
</dbReference>
<feature type="domain" description="Inositol 1,3,4-trisphosphate 5/6-kinase ATP-grasp" evidence="11">
    <location>
        <begin position="52"/>
        <end position="124"/>
    </location>
</feature>
<evidence type="ECO:0000256" key="6">
    <source>
        <dbReference type="ARBA" id="ARBA00022723"/>
    </source>
</evidence>
<dbReference type="GO" id="GO:0000287">
    <property type="term" value="F:magnesium ion binding"/>
    <property type="evidence" value="ECO:0007669"/>
    <property type="project" value="InterPro"/>
</dbReference>
<dbReference type="GO" id="GO:0047325">
    <property type="term" value="F:inositol-3,4,5,6-tetrakisphosphate 1-kinase activity"/>
    <property type="evidence" value="ECO:0007669"/>
    <property type="project" value="InterPro"/>
</dbReference>
<keyword evidence="10" id="KW-0460">Magnesium</keyword>
<keyword evidence="5" id="KW-0808">Transferase</keyword>
<comment type="similarity">
    <text evidence="2">Belongs to the ITPK1 family.</text>
</comment>
<reference evidence="12" key="1">
    <citation type="submission" date="2019-09" db="EMBL/GenBank/DDBJ databases">
        <title>Draft genome information of white flower Hibiscus syriacus.</title>
        <authorList>
            <person name="Kim Y.-M."/>
        </authorList>
    </citation>
    <scope>NUCLEOTIDE SEQUENCE [LARGE SCALE GENOMIC DNA]</scope>
    <source>
        <strain evidence="12">YM2019G1</strain>
    </source>
</reference>
<name>A0A6A3A1W9_HIBSY</name>
<dbReference type="Gene3D" id="3.30.470.20">
    <property type="entry name" value="ATP-grasp fold, B domain"/>
    <property type="match status" value="2"/>
</dbReference>
<dbReference type="PANTHER" id="PTHR14217">
    <property type="entry name" value="INOSITOL-TETRAKISPHOSPHATE 1-KINASE"/>
    <property type="match status" value="1"/>
</dbReference>
<dbReference type="EC" id="2.7.1.159" evidence="4"/>
<accession>A0A6A3A1W9</accession>
<evidence type="ECO:0000256" key="10">
    <source>
        <dbReference type="ARBA" id="ARBA00022842"/>
    </source>
</evidence>
<keyword evidence="13" id="KW-1185">Reference proteome</keyword>
<sequence length="195" mass="22276">MMMLNIRIPKQIVIYDQETLFDNHAWELLKFPVIAKPLVADVSAKSHKMALVYVVGEYVRCVKRMSLPDVAEEKLNSLEGSLSFSQVSNLATHQKSDDKYYKMMHLEDNELPPQSFMTDIAKGYETVLTDFFCDMVYWKETEVMVEKDLVEEYSQEEVGAATDGRQVFSCEKEVGKIVTNSCCSDGEEMENSIQA</sequence>
<evidence type="ECO:0000256" key="1">
    <source>
        <dbReference type="ARBA" id="ARBA00001946"/>
    </source>
</evidence>
<dbReference type="Proteomes" id="UP000436088">
    <property type="component" value="Unassembled WGS sequence"/>
</dbReference>
<evidence type="ECO:0000313" key="13">
    <source>
        <dbReference type="Proteomes" id="UP000436088"/>
    </source>
</evidence>
<evidence type="ECO:0000256" key="4">
    <source>
        <dbReference type="ARBA" id="ARBA00012017"/>
    </source>
</evidence>
<organism evidence="12 13">
    <name type="scientific">Hibiscus syriacus</name>
    <name type="common">Rose of Sharon</name>
    <dbReference type="NCBI Taxonomy" id="106335"/>
    <lineage>
        <taxon>Eukaryota</taxon>
        <taxon>Viridiplantae</taxon>
        <taxon>Streptophyta</taxon>
        <taxon>Embryophyta</taxon>
        <taxon>Tracheophyta</taxon>
        <taxon>Spermatophyta</taxon>
        <taxon>Magnoliopsida</taxon>
        <taxon>eudicotyledons</taxon>
        <taxon>Gunneridae</taxon>
        <taxon>Pentapetalae</taxon>
        <taxon>rosids</taxon>
        <taxon>malvids</taxon>
        <taxon>Malvales</taxon>
        <taxon>Malvaceae</taxon>
        <taxon>Malvoideae</taxon>
        <taxon>Hibiscus</taxon>
    </lineage>
</organism>
<dbReference type="GO" id="GO:0005737">
    <property type="term" value="C:cytoplasm"/>
    <property type="evidence" value="ECO:0007669"/>
    <property type="project" value="TreeGrafter"/>
</dbReference>
<proteinExistence type="inferred from homology"/>
<keyword evidence="8" id="KW-0418">Kinase</keyword>
<dbReference type="GO" id="GO:0005524">
    <property type="term" value="F:ATP binding"/>
    <property type="evidence" value="ECO:0007669"/>
    <property type="project" value="UniProtKB-KW"/>
</dbReference>
<evidence type="ECO:0000256" key="8">
    <source>
        <dbReference type="ARBA" id="ARBA00022777"/>
    </source>
</evidence>
<dbReference type="EMBL" id="VEPZ02001050">
    <property type="protein sequence ID" value="KAE8697627.1"/>
    <property type="molecule type" value="Genomic_DNA"/>
</dbReference>
<evidence type="ECO:0000256" key="2">
    <source>
        <dbReference type="ARBA" id="ARBA00009601"/>
    </source>
</evidence>
<dbReference type="GO" id="GO:0052725">
    <property type="term" value="F:inositol-1,3,4-trisphosphate 6-kinase activity"/>
    <property type="evidence" value="ECO:0007669"/>
    <property type="project" value="InterPro"/>
</dbReference>
<evidence type="ECO:0000256" key="7">
    <source>
        <dbReference type="ARBA" id="ARBA00022741"/>
    </source>
</evidence>
<evidence type="ECO:0000259" key="11">
    <source>
        <dbReference type="Pfam" id="PF05770"/>
    </source>
</evidence>
<keyword evidence="7" id="KW-0547">Nucleotide-binding</keyword>
<comment type="cofactor">
    <cofactor evidence="1">
        <name>Mg(2+)</name>
        <dbReference type="ChEBI" id="CHEBI:18420"/>
    </cofactor>
</comment>